<proteinExistence type="predicted"/>
<accession>A0A517Z853</accession>
<dbReference type="KEGG" id="mri:Mal4_29580"/>
<dbReference type="AlphaFoldDB" id="A0A517Z853"/>
<organism evidence="1 2">
    <name type="scientific">Maioricimonas rarisocia</name>
    <dbReference type="NCBI Taxonomy" id="2528026"/>
    <lineage>
        <taxon>Bacteria</taxon>
        <taxon>Pseudomonadati</taxon>
        <taxon>Planctomycetota</taxon>
        <taxon>Planctomycetia</taxon>
        <taxon>Planctomycetales</taxon>
        <taxon>Planctomycetaceae</taxon>
        <taxon>Maioricimonas</taxon>
    </lineage>
</organism>
<evidence type="ECO:0000313" key="1">
    <source>
        <dbReference type="EMBL" id="QDU38629.1"/>
    </source>
</evidence>
<evidence type="ECO:0000313" key="2">
    <source>
        <dbReference type="Proteomes" id="UP000320496"/>
    </source>
</evidence>
<gene>
    <name evidence="1" type="ORF">Mal4_29580</name>
</gene>
<keyword evidence="2" id="KW-1185">Reference proteome</keyword>
<dbReference type="GO" id="GO:0019005">
    <property type="term" value="C:SCF ubiquitin ligase complex"/>
    <property type="evidence" value="ECO:0007669"/>
    <property type="project" value="TreeGrafter"/>
</dbReference>
<sequence length="314" mass="33953">MSSSLPTRITIVTAAAVVIILALTIAGSLYRARQQLEEVAALEVRLHTAENRPTPGQVRIETEPLELRVSGIPAGSAQQITRFEAYEPVDDAHCRDLLKLSDLEFLRFDGQTLDASAGTALSRMPRLQHLALVRCTLEGDWPSFAEASQLEILILDGASFEPATLSGLCDAPSLRKAHFDGCDLGDATLPQIVEHAPGLTVLELSRTEVTSDCGHALRRLPELRQLHLVATGIDDRIMQDVAALPVLEELWISDTAISDEGLAALSGHPNLRLIAMDACRNVTSDAVTLLETMPALQEVYAGGTGVAGQWQRNR</sequence>
<dbReference type="SUPFAM" id="SSF52047">
    <property type="entry name" value="RNI-like"/>
    <property type="match status" value="1"/>
</dbReference>
<dbReference type="GO" id="GO:0031146">
    <property type="term" value="P:SCF-dependent proteasomal ubiquitin-dependent protein catabolic process"/>
    <property type="evidence" value="ECO:0007669"/>
    <property type="project" value="TreeGrafter"/>
</dbReference>
<protein>
    <submittedName>
        <fullName evidence="1">Leucine Rich repeats (2 copies)</fullName>
    </submittedName>
</protein>
<reference evidence="1 2" key="1">
    <citation type="submission" date="2019-02" db="EMBL/GenBank/DDBJ databases">
        <title>Deep-cultivation of Planctomycetes and their phenomic and genomic characterization uncovers novel biology.</title>
        <authorList>
            <person name="Wiegand S."/>
            <person name="Jogler M."/>
            <person name="Boedeker C."/>
            <person name="Pinto D."/>
            <person name="Vollmers J."/>
            <person name="Rivas-Marin E."/>
            <person name="Kohn T."/>
            <person name="Peeters S.H."/>
            <person name="Heuer A."/>
            <person name="Rast P."/>
            <person name="Oberbeckmann S."/>
            <person name="Bunk B."/>
            <person name="Jeske O."/>
            <person name="Meyerdierks A."/>
            <person name="Storesund J.E."/>
            <person name="Kallscheuer N."/>
            <person name="Luecker S."/>
            <person name="Lage O.M."/>
            <person name="Pohl T."/>
            <person name="Merkel B.J."/>
            <person name="Hornburger P."/>
            <person name="Mueller R.-W."/>
            <person name="Bruemmer F."/>
            <person name="Labrenz M."/>
            <person name="Spormann A.M."/>
            <person name="Op den Camp H."/>
            <person name="Overmann J."/>
            <person name="Amann R."/>
            <person name="Jetten M.S.M."/>
            <person name="Mascher T."/>
            <person name="Medema M.H."/>
            <person name="Devos D.P."/>
            <person name="Kaster A.-K."/>
            <person name="Ovreas L."/>
            <person name="Rohde M."/>
            <person name="Galperin M.Y."/>
            <person name="Jogler C."/>
        </authorList>
    </citation>
    <scope>NUCLEOTIDE SEQUENCE [LARGE SCALE GENOMIC DNA]</scope>
    <source>
        <strain evidence="1 2">Mal4</strain>
    </source>
</reference>
<dbReference type="Gene3D" id="3.80.10.10">
    <property type="entry name" value="Ribonuclease Inhibitor"/>
    <property type="match status" value="1"/>
</dbReference>
<dbReference type="RefSeq" id="WP_145369891.1">
    <property type="nucleotide sequence ID" value="NZ_CP036275.1"/>
</dbReference>
<dbReference type="OrthoDB" id="232968at2"/>
<name>A0A517Z853_9PLAN</name>
<dbReference type="EMBL" id="CP036275">
    <property type="protein sequence ID" value="QDU38629.1"/>
    <property type="molecule type" value="Genomic_DNA"/>
</dbReference>
<dbReference type="Proteomes" id="UP000320496">
    <property type="component" value="Chromosome"/>
</dbReference>
<dbReference type="PANTHER" id="PTHR13318">
    <property type="entry name" value="PARTNER OF PAIRED, ISOFORM B-RELATED"/>
    <property type="match status" value="1"/>
</dbReference>
<dbReference type="InterPro" id="IPR032675">
    <property type="entry name" value="LRR_dom_sf"/>
</dbReference>